<dbReference type="RefSeq" id="WP_378113410.1">
    <property type="nucleotide sequence ID" value="NZ_JBHSNC010000054.1"/>
</dbReference>
<accession>A0ABW0R6K1</accession>
<dbReference type="EMBL" id="JBHSNC010000054">
    <property type="protein sequence ID" value="MFC5531447.1"/>
    <property type="molecule type" value="Genomic_DNA"/>
</dbReference>
<gene>
    <name evidence="1" type="ORF">ACFPQ4_18665</name>
</gene>
<evidence type="ECO:0000313" key="2">
    <source>
        <dbReference type="Proteomes" id="UP001596108"/>
    </source>
</evidence>
<reference evidence="2" key="1">
    <citation type="journal article" date="2019" name="Int. J. Syst. Evol. Microbiol.">
        <title>The Global Catalogue of Microorganisms (GCM) 10K type strain sequencing project: providing services to taxonomists for standard genome sequencing and annotation.</title>
        <authorList>
            <consortium name="The Broad Institute Genomics Platform"/>
            <consortium name="The Broad Institute Genome Sequencing Center for Infectious Disease"/>
            <person name="Wu L."/>
            <person name="Ma J."/>
        </authorList>
    </citation>
    <scope>NUCLEOTIDE SEQUENCE [LARGE SCALE GENOMIC DNA]</scope>
    <source>
        <strain evidence="2">CGMCC 1.18578</strain>
    </source>
</reference>
<organism evidence="1 2">
    <name type="scientific">Cohnella yongneupensis</name>
    <dbReference type="NCBI Taxonomy" id="425006"/>
    <lineage>
        <taxon>Bacteria</taxon>
        <taxon>Bacillati</taxon>
        <taxon>Bacillota</taxon>
        <taxon>Bacilli</taxon>
        <taxon>Bacillales</taxon>
        <taxon>Paenibacillaceae</taxon>
        <taxon>Cohnella</taxon>
    </lineage>
</organism>
<dbReference type="Proteomes" id="UP001596108">
    <property type="component" value="Unassembled WGS sequence"/>
</dbReference>
<evidence type="ECO:0000313" key="1">
    <source>
        <dbReference type="EMBL" id="MFC5531447.1"/>
    </source>
</evidence>
<keyword evidence="2" id="KW-1185">Reference proteome</keyword>
<proteinExistence type="predicted"/>
<sequence>MIFGVGMNFPAIDDKQEDPSIIGLLPLPYMEGTKRTIPGWYSGFAVSRTAINKSAA</sequence>
<name>A0ABW0R6K1_9BACL</name>
<protein>
    <submittedName>
        <fullName evidence="1">Uncharacterized protein</fullName>
    </submittedName>
</protein>
<comment type="caution">
    <text evidence="1">The sequence shown here is derived from an EMBL/GenBank/DDBJ whole genome shotgun (WGS) entry which is preliminary data.</text>
</comment>